<dbReference type="GO" id="GO:0005634">
    <property type="term" value="C:nucleus"/>
    <property type="evidence" value="ECO:0007669"/>
    <property type="project" value="UniProtKB-SubCell"/>
</dbReference>
<evidence type="ECO:0000256" key="2">
    <source>
        <dbReference type="ARBA" id="ARBA00022723"/>
    </source>
</evidence>
<feature type="region of interest" description="Disordered" evidence="6">
    <location>
        <begin position="401"/>
        <end position="450"/>
    </location>
</feature>
<feature type="compositionally biased region" description="Low complexity" evidence="6">
    <location>
        <begin position="980"/>
        <end position="1000"/>
    </location>
</feature>
<dbReference type="GO" id="GO:0000981">
    <property type="term" value="F:DNA-binding transcription factor activity, RNA polymerase II-specific"/>
    <property type="evidence" value="ECO:0007669"/>
    <property type="project" value="InterPro"/>
</dbReference>
<reference evidence="9" key="1">
    <citation type="journal article" date="2023" name="Mol. Phylogenet. Evol.">
        <title>Genome-scale phylogeny and comparative genomics of the fungal order Sordariales.</title>
        <authorList>
            <person name="Hensen N."/>
            <person name="Bonometti L."/>
            <person name="Westerberg I."/>
            <person name="Brannstrom I.O."/>
            <person name="Guillou S."/>
            <person name="Cros-Aarteil S."/>
            <person name="Calhoun S."/>
            <person name="Haridas S."/>
            <person name="Kuo A."/>
            <person name="Mondo S."/>
            <person name="Pangilinan J."/>
            <person name="Riley R."/>
            <person name="LaButti K."/>
            <person name="Andreopoulos B."/>
            <person name="Lipzen A."/>
            <person name="Chen C."/>
            <person name="Yan M."/>
            <person name="Daum C."/>
            <person name="Ng V."/>
            <person name="Clum A."/>
            <person name="Steindorff A."/>
            <person name="Ohm R.A."/>
            <person name="Martin F."/>
            <person name="Silar P."/>
            <person name="Natvig D.O."/>
            <person name="Lalanne C."/>
            <person name="Gautier V."/>
            <person name="Ament-Velasquez S.L."/>
            <person name="Kruys A."/>
            <person name="Hutchinson M.I."/>
            <person name="Powell A.J."/>
            <person name="Barry K."/>
            <person name="Miller A.N."/>
            <person name="Grigoriev I.V."/>
            <person name="Debuchy R."/>
            <person name="Gladieux P."/>
            <person name="Hiltunen Thoren M."/>
            <person name="Johannesson H."/>
        </authorList>
    </citation>
    <scope>NUCLEOTIDE SEQUENCE</scope>
    <source>
        <strain evidence="9">CBS 315.58</strain>
    </source>
</reference>
<dbReference type="PANTHER" id="PTHR47338:SF5">
    <property type="entry name" value="ZN(II)2CYS6 TRANSCRIPTION FACTOR (EUROFUNG)"/>
    <property type="match status" value="1"/>
</dbReference>
<dbReference type="InterPro" id="IPR001138">
    <property type="entry name" value="Zn2Cys6_DnaBD"/>
</dbReference>
<accession>A0AAN6XR66</accession>
<dbReference type="InterPro" id="IPR007219">
    <property type="entry name" value="XnlR_reg_dom"/>
</dbReference>
<feature type="region of interest" description="Disordered" evidence="6">
    <location>
        <begin position="882"/>
        <end position="1004"/>
    </location>
</feature>
<dbReference type="PROSITE" id="PS00463">
    <property type="entry name" value="ZN2_CY6_FUNGAL_1"/>
    <property type="match status" value="1"/>
</dbReference>
<comment type="subcellular location">
    <subcellularLocation>
        <location evidence="1">Nucleus</location>
    </subcellularLocation>
</comment>
<feature type="domain" description="Zn(2)-C6 fungal-type" evidence="8">
    <location>
        <begin position="360"/>
        <end position="392"/>
    </location>
</feature>
<dbReference type="Pfam" id="PF04082">
    <property type="entry name" value="Fungal_trans"/>
    <property type="match status" value="1"/>
</dbReference>
<dbReference type="CDD" id="cd00067">
    <property type="entry name" value="GAL4"/>
    <property type="match status" value="1"/>
</dbReference>
<feature type="transmembrane region" description="Helical" evidence="7">
    <location>
        <begin position="811"/>
        <end position="831"/>
    </location>
</feature>
<organism evidence="9 10">
    <name type="scientific">Triangularia verruculosa</name>
    <dbReference type="NCBI Taxonomy" id="2587418"/>
    <lineage>
        <taxon>Eukaryota</taxon>
        <taxon>Fungi</taxon>
        <taxon>Dikarya</taxon>
        <taxon>Ascomycota</taxon>
        <taxon>Pezizomycotina</taxon>
        <taxon>Sordariomycetes</taxon>
        <taxon>Sordariomycetidae</taxon>
        <taxon>Sordariales</taxon>
        <taxon>Podosporaceae</taxon>
        <taxon>Triangularia</taxon>
    </lineage>
</organism>
<name>A0AAN6XR66_9PEZI</name>
<keyword evidence="3" id="KW-0805">Transcription regulation</keyword>
<reference evidence="9" key="2">
    <citation type="submission" date="2023-05" db="EMBL/GenBank/DDBJ databases">
        <authorList>
            <consortium name="Lawrence Berkeley National Laboratory"/>
            <person name="Steindorff A."/>
            <person name="Hensen N."/>
            <person name="Bonometti L."/>
            <person name="Westerberg I."/>
            <person name="Brannstrom I.O."/>
            <person name="Guillou S."/>
            <person name="Cros-Aarteil S."/>
            <person name="Calhoun S."/>
            <person name="Haridas S."/>
            <person name="Kuo A."/>
            <person name="Mondo S."/>
            <person name="Pangilinan J."/>
            <person name="Riley R."/>
            <person name="Labutti K."/>
            <person name="Andreopoulos B."/>
            <person name="Lipzen A."/>
            <person name="Chen C."/>
            <person name="Yanf M."/>
            <person name="Daum C."/>
            <person name="Ng V."/>
            <person name="Clum A."/>
            <person name="Ohm R."/>
            <person name="Martin F."/>
            <person name="Silar P."/>
            <person name="Natvig D."/>
            <person name="Lalanne C."/>
            <person name="Gautier V."/>
            <person name="Ament-Velasquez S.L."/>
            <person name="Kruys A."/>
            <person name="Hutchinson M.I."/>
            <person name="Powell A.J."/>
            <person name="Barry K."/>
            <person name="Miller A.N."/>
            <person name="Grigoriev I.V."/>
            <person name="Debuchy R."/>
            <person name="Gladieux P."/>
            <person name="Thoren M.H."/>
            <person name="Johannesson H."/>
        </authorList>
    </citation>
    <scope>NUCLEOTIDE SEQUENCE</scope>
    <source>
        <strain evidence="9">CBS 315.58</strain>
    </source>
</reference>
<comment type="caution">
    <text evidence="9">The sequence shown here is derived from an EMBL/GenBank/DDBJ whole genome shotgun (WGS) entry which is preliminary data.</text>
</comment>
<dbReference type="Gene3D" id="4.10.240.10">
    <property type="entry name" value="Zn(2)-C6 fungal-type DNA-binding domain"/>
    <property type="match status" value="1"/>
</dbReference>
<evidence type="ECO:0000256" key="6">
    <source>
        <dbReference type="SAM" id="MobiDB-lite"/>
    </source>
</evidence>
<gene>
    <name evidence="9" type="ORF">QBC40DRAFT_344927</name>
</gene>
<evidence type="ECO:0000256" key="1">
    <source>
        <dbReference type="ARBA" id="ARBA00004123"/>
    </source>
</evidence>
<dbReference type="GO" id="GO:0008270">
    <property type="term" value="F:zinc ion binding"/>
    <property type="evidence" value="ECO:0007669"/>
    <property type="project" value="InterPro"/>
</dbReference>
<dbReference type="PANTHER" id="PTHR47338">
    <property type="entry name" value="ZN(II)2CYS6 TRANSCRIPTION FACTOR (EUROFUNG)-RELATED"/>
    <property type="match status" value="1"/>
</dbReference>
<protein>
    <recommendedName>
        <fullName evidence="8">Zn(2)-C6 fungal-type domain-containing protein</fullName>
    </recommendedName>
</protein>
<dbReference type="InterPro" id="IPR050815">
    <property type="entry name" value="TF_fung"/>
</dbReference>
<dbReference type="Proteomes" id="UP001303160">
    <property type="component" value="Unassembled WGS sequence"/>
</dbReference>
<evidence type="ECO:0000259" key="8">
    <source>
        <dbReference type="PROSITE" id="PS50048"/>
    </source>
</evidence>
<evidence type="ECO:0000256" key="3">
    <source>
        <dbReference type="ARBA" id="ARBA00023015"/>
    </source>
</evidence>
<dbReference type="CDD" id="cd12148">
    <property type="entry name" value="fungal_TF_MHR"/>
    <property type="match status" value="1"/>
</dbReference>
<feature type="region of interest" description="Disordered" evidence="6">
    <location>
        <begin position="1"/>
        <end position="29"/>
    </location>
</feature>
<dbReference type="InterPro" id="IPR036864">
    <property type="entry name" value="Zn2-C6_fun-type_DNA-bd_sf"/>
</dbReference>
<proteinExistence type="predicted"/>
<keyword evidence="2" id="KW-0479">Metal-binding</keyword>
<keyword evidence="10" id="KW-1185">Reference proteome</keyword>
<evidence type="ECO:0000313" key="10">
    <source>
        <dbReference type="Proteomes" id="UP001303160"/>
    </source>
</evidence>
<dbReference type="Pfam" id="PF00172">
    <property type="entry name" value="Zn_clus"/>
    <property type="match status" value="1"/>
</dbReference>
<dbReference type="SUPFAM" id="SSF57701">
    <property type="entry name" value="Zn2/Cys6 DNA-binding domain"/>
    <property type="match status" value="1"/>
</dbReference>
<keyword evidence="5" id="KW-0539">Nucleus</keyword>
<dbReference type="EMBL" id="MU863878">
    <property type="protein sequence ID" value="KAK4205048.1"/>
    <property type="molecule type" value="Genomic_DNA"/>
</dbReference>
<keyword evidence="7" id="KW-0472">Membrane</keyword>
<keyword evidence="7" id="KW-1133">Transmembrane helix</keyword>
<keyword evidence="7" id="KW-0812">Transmembrane</keyword>
<dbReference type="SMART" id="SM00906">
    <property type="entry name" value="Fungal_trans"/>
    <property type="match status" value="1"/>
</dbReference>
<keyword evidence="4" id="KW-0804">Transcription</keyword>
<dbReference type="AlphaFoldDB" id="A0AAN6XR66"/>
<evidence type="ECO:0000256" key="5">
    <source>
        <dbReference type="ARBA" id="ARBA00023242"/>
    </source>
</evidence>
<evidence type="ECO:0000256" key="4">
    <source>
        <dbReference type="ARBA" id="ARBA00023163"/>
    </source>
</evidence>
<dbReference type="GO" id="GO:0003677">
    <property type="term" value="F:DNA binding"/>
    <property type="evidence" value="ECO:0007669"/>
    <property type="project" value="InterPro"/>
</dbReference>
<feature type="compositionally biased region" description="Basic and acidic residues" evidence="6">
    <location>
        <begin position="882"/>
        <end position="896"/>
    </location>
</feature>
<dbReference type="PROSITE" id="PS50048">
    <property type="entry name" value="ZN2_CY6_FUNGAL_2"/>
    <property type="match status" value="1"/>
</dbReference>
<evidence type="ECO:0000313" key="9">
    <source>
        <dbReference type="EMBL" id="KAK4205048.1"/>
    </source>
</evidence>
<dbReference type="GO" id="GO:0006351">
    <property type="term" value="P:DNA-templated transcription"/>
    <property type="evidence" value="ECO:0007669"/>
    <property type="project" value="InterPro"/>
</dbReference>
<sequence length="1039" mass="112254">MDGSGEGHWRPWFGAMPIGRGRGGQRHGSVPRIYMMSNSALELKRRSPMAQPRPRAIGGGFGGDEDGSLRSWEGAGEAGLARGQLHCTEVTSMSLGARRTHFASDCVVCFPRRSACSPGPSFYPALLVFVSGTAGGGGEVEEGGYEGIRNSWELGSGTQPRVGAQRPADHRNRHRRHRWCRKLADASPPAHGACIGDLFFFEEKIGNSLVLSEDPNHGPTLVHVFLGTPAPSADPPARLWPSFQSAAAASLPSLPEVPKSVRAFLPHRPRHSVLPGLALPLLPFSHSPSDRAHTLRRRHHLGAPFIFLSSVPGDLRRTSGLIFFSSPASSDLYRATDHLFQPTSAMASVVRSTALRAGGACVRCRKGKTKCVYENGRAPCKNCAKGMHECYLPSESMAHGGHGVSPARMQHRVRESLPSERVVSSSAAVDRQLPAGPSSSVSRHSSAAHEKLTPELMTECERVITKTLPACVAFHKPTFLVALKNASMEPTMVNALLTTAARHSPAMIRRYGGHGSSSTAAEHFANKTINLVMQNLDTPSLADIQAVCLLILHEWGCRNAVRAYTYLGLAARMAQMYRLVHHHNSTNEPDQFQMEESFRRTLWLIYILDCFLTSSPGRHPALTNLDVQDVALPCVDMNYNFTSPVHVRTLSGAPPPGLKDPSAQLSEVGEFGHIVLATKAWRQVVEMMTTTTLATFSDERCVQLEHDIEALRSSLPMHFADKPNNINLHITMGSGYTYAFIHCLLNCGTIFVNRRRMLQVVTDESFSIDLWRGSSHTHVQTVDKIFTASHSIIHSLLALESGADKDSILCFPLFMLFAAFTAGSTVAYLTLKGLAPANSSESASNIVRDSVRMCQDGAESWPLVIPWHRHLSVMSKVLRDVKSAPRDNRVREDSKKRALSPSVKDDNASQTDTNPDAMDYEQPDSAALAQPTPVPTTENRASEPPMPRKIGITTINGGPVGVSTPADSPPAPTPVVKVDSPAPASPGSALGGAQSSSAGPDVPDVDMTALELCAAFERQLLELDDLAAFMGGGVGSAPS</sequence>
<evidence type="ECO:0000256" key="7">
    <source>
        <dbReference type="SAM" id="Phobius"/>
    </source>
</evidence>